<dbReference type="PROSITE" id="PS50157">
    <property type="entry name" value="ZINC_FINGER_C2H2_2"/>
    <property type="match status" value="3"/>
</dbReference>
<dbReference type="InterPro" id="IPR036236">
    <property type="entry name" value="Znf_C2H2_sf"/>
</dbReference>
<dbReference type="Gene3D" id="3.30.160.60">
    <property type="entry name" value="Classic Zinc Finger"/>
    <property type="match status" value="3"/>
</dbReference>
<protein>
    <submittedName>
        <fullName evidence="9">Krueppel c2h2-type zinc finger protein</fullName>
    </submittedName>
</protein>
<evidence type="ECO:0000256" key="7">
    <source>
        <dbReference type="PROSITE-ProRule" id="PRU00042"/>
    </source>
</evidence>
<organism evidence="9">
    <name type="scientific">Pararge aegeria</name>
    <name type="common">speckled wood butterfly</name>
    <dbReference type="NCBI Taxonomy" id="116150"/>
    <lineage>
        <taxon>Eukaryota</taxon>
        <taxon>Metazoa</taxon>
        <taxon>Ecdysozoa</taxon>
        <taxon>Arthropoda</taxon>
        <taxon>Hexapoda</taxon>
        <taxon>Insecta</taxon>
        <taxon>Pterygota</taxon>
        <taxon>Neoptera</taxon>
        <taxon>Endopterygota</taxon>
        <taxon>Lepidoptera</taxon>
        <taxon>Glossata</taxon>
        <taxon>Ditrysia</taxon>
        <taxon>Papilionoidea</taxon>
        <taxon>Nymphalidae</taxon>
        <taxon>Satyrinae</taxon>
        <taxon>Satyrini</taxon>
        <taxon>Parargina</taxon>
        <taxon>Pararge</taxon>
    </lineage>
</organism>
<evidence type="ECO:0000256" key="4">
    <source>
        <dbReference type="ARBA" id="ARBA00022771"/>
    </source>
</evidence>
<dbReference type="GO" id="GO:0005634">
    <property type="term" value="C:nucleus"/>
    <property type="evidence" value="ECO:0007669"/>
    <property type="project" value="UniProtKB-SubCell"/>
</dbReference>
<dbReference type="PROSITE" id="PS00028">
    <property type="entry name" value="ZINC_FINGER_C2H2_1"/>
    <property type="match status" value="4"/>
</dbReference>
<evidence type="ECO:0000256" key="6">
    <source>
        <dbReference type="ARBA" id="ARBA00023242"/>
    </source>
</evidence>
<keyword evidence="2" id="KW-0479">Metal-binding</keyword>
<evidence type="ECO:0000259" key="8">
    <source>
        <dbReference type="PROSITE" id="PS50157"/>
    </source>
</evidence>
<evidence type="ECO:0000313" key="9">
    <source>
        <dbReference type="EMBL" id="JAA84889.1"/>
    </source>
</evidence>
<dbReference type="PANTHER" id="PTHR24379">
    <property type="entry name" value="KRAB AND ZINC FINGER DOMAIN-CONTAINING"/>
    <property type="match status" value="1"/>
</dbReference>
<dbReference type="EMBL" id="GAIX01007671">
    <property type="protein sequence ID" value="JAA84889.1"/>
    <property type="molecule type" value="Transcribed_RNA"/>
</dbReference>
<feature type="domain" description="C2H2-type" evidence="8">
    <location>
        <begin position="78"/>
        <end position="105"/>
    </location>
</feature>
<keyword evidence="6" id="KW-0539">Nucleus</keyword>
<keyword evidence="5" id="KW-0862">Zinc</keyword>
<dbReference type="FunFam" id="3.30.160.60:FF:000145">
    <property type="entry name" value="Zinc finger protein 574"/>
    <property type="match status" value="1"/>
</dbReference>
<accession>S4P4H9</accession>
<evidence type="ECO:0000256" key="1">
    <source>
        <dbReference type="ARBA" id="ARBA00004123"/>
    </source>
</evidence>
<dbReference type="SMART" id="SM00355">
    <property type="entry name" value="ZnF_C2H2"/>
    <property type="match status" value="4"/>
</dbReference>
<comment type="subcellular location">
    <subcellularLocation>
        <location evidence="1">Nucleus</location>
    </subcellularLocation>
</comment>
<evidence type="ECO:0000256" key="3">
    <source>
        <dbReference type="ARBA" id="ARBA00022737"/>
    </source>
</evidence>
<evidence type="ECO:0000256" key="5">
    <source>
        <dbReference type="ARBA" id="ARBA00022833"/>
    </source>
</evidence>
<name>S4P4H9_9NEOP</name>
<reference evidence="9" key="1">
    <citation type="journal article" date="2013" name="BMC Genomics">
        <title>Unscrambling butterfly oogenesis.</title>
        <authorList>
            <person name="Carter J.M."/>
            <person name="Baker S.C."/>
            <person name="Pink R."/>
            <person name="Carter D.R."/>
            <person name="Collins A."/>
            <person name="Tomlin J."/>
            <person name="Gibbs M."/>
            <person name="Breuker C.J."/>
        </authorList>
    </citation>
    <scope>NUCLEOTIDE SEQUENCE</scope>
    <source>
        <tissue evidence="9">Ovary</tissue>
    </source>
</reference>
<feature type="domain" description="C2H2-type" evidence="8">
    <location>
        <begin position="49"/>
        <end position="77"/>
    </location>
</feature>
<dbReference type="InterPro" id="IPR013087">
    <property type="entry name" value="Znf_C2H2_type"/>
</dbReference>
<dbReference type="SUPFAM" id="SSF57667">
    <property type="entry name" value="beta-beta-alpha zinc fingers"/>
    <property type="match status" value="2"/>
</dbReference>
<reference evidence="9" key="2">
    <citation type="submission" date="2013-05" db="EMBL/GenBank/DDBJ databases">
        <authorList>
            <person name="Carter J.-M."/>
            <person name="Baker S.C."/>
            <person name="Pink R."/>
            <person name="Carter D.R.F."/>
            <person name="Collins A."/>
            <person name="Tomlin J."/>
            <person name="Gibbs M."/>
            <person name="Breuker C.J."/>
        </authorList>
    </citation>
    <scope>NUCLEOTIDE SEQUENCE</scope>
    <source>
        <tissue evidence="9">Ovary</tissue>
    </source>
</reference>
<dbReference type="PANTHER" id="PTHR24379:SF121">
    <property type="entry name" value="C2H2-TYPE DOMAIN-CONTAINING PROTEIN"/>
    <property type="match status" value="1"/>
</dbReference>
<evidence type="ECO:0000256" key="2">
    <source>
        <dbReference type="ARBA" id="ARBA00022723"/>
    </source>
</evidence>
<dbReference type="GO" id="GO:0008270">
    <property type="term" value="F:zinc ion binding"/>
    <property type="evidence" value="ECO:0007669"/>
    <property type="project" value="UniProtKB-KW"/>
</dbReference>
<dbReference type="Pfam" id="PF00096">
    <property type="entry name" value="zf-C2H2"/>
    <property type="match status" value="2"/>
</dbReference>
<sequence length="140" mass="16025">MVHKSNVHPQSSGRKPWVCQHCGMLCDAKNSLNLHLKQTHGIATVKPTSLCDVCGKVVRGTHQLGHHKRAVHLKIKPYSCSFCNKSFQKKYTLKVHEQTHAGKRYLCNMCDRMFTRNDTLVRHIKTCHTGCRNKCLKCDK</sequence>
<dbReference type="AlphaFoldDB" id="S4P4H9"/>
<proteinExistence type="predicted"/>
<keyword evidence="4 7" id="KW-0863">Zinc-finger</keyword>
<feature type="domain" description="C2H2-type" evidence="8">
    <location>
        <begin position="105"/>
        <end position="133"/>
    </location>
</feature>
<keyword evidence="3" id="KW-0677">Repeat</keyword>
<feature type="non-terminal residue" evidence="9">
    <location>
        <position position="140"/>
    </location>
</feature>